<evidence type="ECO:0000259" key="1">
    <source>
        <dbReference type="Pfam" id="PF20557"/>
    </source>
</evidence>
<sequence>MAATINATLKSATANSYVTLAEANAYFETTPSSTQWDNKQDDKKNRALISATRWIDTLNFYGDRCDADQALSWPRNNYHVDRVELTCSEIPNDIKYATYELANALANDTDAITGTTGDTGLYKSVKLGEMEIEYSTASQAVGTVNNVFDVYPWLQSYLGAYCLGGSGSYQVRVVRG</sequence>
<name>D6PL99_9ZZZZ</name>
<feature type="domain" description="Putative DnaT-like" evidence="1">
    <location>
        <begin position="7"/>
        <end position="176"/>
    </location>
</feature>
<evidence type="ECO:0000313" key="2">
    <source>
        <dbReference type="EMBL" id="ADD96500.1"/>
    </source>
</evidence>
<dbReference type="Pfam" id="PF20557">
    <property type="entry name" value="DnaT_2"/>
    <property type="match status" value="1"/>
</dbReference>
<dbReference type="EMBL" id="GU943143">
    <property type="protein sequence ID" value="ADD96500.1"/>
    <property type="molecule type" value="Genomic_DNA"/>
</dbReference>
<accession>D6PL99</accession>
<dbReference type="InterPro" id="IPR046787">
    <property type="entry name" value="DnaT_2"/>
</dbReference>
<reference evidence="2" key="1">
    <citation type="journal article" date="2010" name="ISME J.">
        <title>Metagenome of the Mediterranean deep chlorophyll maximum studied by direct and fosmid library 454 pyrosequencing.</title>
        <authorList>
            <person name="Ghai R."/>
            <person name="Martin-Cuadrado A.B."/>
            <person name="Molto A.G."/>
            <person name="Heredia I.G."/>
            <person name="Cabrera R."/>
            <person name="Martin J."/>
            <person name="Verdu M."/>
            <person name="Deschamps P."/>
            <person name="Moreira D."/>
            <person name="Lopez-Garcia P."/>
            <person name="Mira A."/>
            <person name="Rodriguez-Valera F."/>
        </authorList>
    </citation>
    <scope>NUCLEOTIDE SEQUENCE</scope>
</reference>
<proteinExistence type="predicted"/>
<dbReference type="AlphaFoldDB" id="D6PL99"/>
<organism evidence="2">
    <name type="scientific">uncultured organism MedDCM-OCT-S11-C223</name>
    <dbReference type="NCBI Taxonomy" id="743656"/>
    <lineage>
        <taxon>unclassified sequences</taxon>
        <taxon>environmental samples</taxon>
    </lineage>
</organism>
<protein>
    <recommendedName>
        <fullName evidence="1">Putative DnaT-like domain-containing protein</fullName>
    </recommendedName>
</protein>